<gene>
    <name evidence="1" type="ORF">DSO57_1031354</name>
</gene>
<comment type="caution">
    <text evidence="1">The sequence shown here is derived from an EMBL/GenBank/DDBJ whole genome shotgun (WGS) entry which is preliminary data.</text>
</comment>
<sequence>MYKRAVKALSQEGGWESESSISSASGSESEENDSDSSDGTDSQSVDVEALLTDLLEKESELFEMISENKKEYAASTASDSKEKITVTPKEKEVKKIPFPCSLCPEKEIYTESAYTSHLTSKIHLRRSKQIEQKDSQVIEATEPKAKASKQHKKRKIYDKTD</sequence>
<protein>
    <submittedName>
        <fullName evidence="1">Uncharacterized protein</fullName>
    </submittedName>
</protein>
<proteinExistence type="predicted"/>
<accession>A0ACC2RRP6</accession>
<dbReference type="Proteomes" id="UP001165960">
    <property type="component" value="Unassembled WGS sequence"/>
</dbReference>
<evidence type="ECO:0000313" key="1">
    <source>
        <dbReference type="EMBL" id="KAJ9052727.1"/>
    </source>
</evidence>
<evidence type="ECO:0000313" key="2">
    <source>
        <dbReference type="Proteomes" id="UP001165960"/>
    </source>
</evidence>
<organism evidence="1 2">
    <name type="scientific">Entomophthora muscae</name>
    <dbReference type="NCBI Taxonomy" id="34485"/>
    <lineage>
        <taxon>Eukaryota</taxon>
        <taxon>Fungi</taxon>
        <taxon>Fungi incertae sedis</taxon>
        <taxon>Zoopagomycota</taxon>
        <taxon>Entomophthoromycotina</taxon>
        <taxon>Entomophthoromycetes</taxon>
        <taxon>Entomophthorales</taxon>
        <taxon>Entomophthoraceae</taxon>
        <taxon>Entomophthora</taxon>
    </lineage>
</organism>
<dbReference type="EMBL" id="QTSX02006614">
    <property type="protein sequence ID" value="KAJ9052727.1"/>
    <property type="molecule type" value="Genomic_DNA"/>
</dbReference>
<name>A0ACC2RRP6_9FUNG</name>
<reference evidence="1" key="1">
    <citation type="submission" date="2022-04" db="EMBL/GenBank/DDBJ databases">
        <title>Genome of the entomopathogenic fungus Entomophthora muscae.</title>
        <authorList>
            <person name="Elya C."/>
            <person name="Lovett B.R."/>
            <person name="Lee E."/>
            <person name="Macias A.M."/>
            <person name="Hajek A.E."/>
            <person name="De Bivort B.L."/>
            <person name="Kasson M.T."/>
            <person name="De Fine Licht H.H."/>
            <person name="Stajich J.E."/>
        </authorList>
    </citation>
    <scope>NUCLEOTIDE SEQUENCE</scope>
    <source>
        <strain evidence="1">Berkeley</strain>
    </source>
</reference>
<keyword evidence="2" id="KW-1185">Reference proteome</keyword>